<dbReference type="Pfam" id="PF00069">
    <property type="entry name" value="Pkinase"/>
    <property type="match status" value="1"/>
</dbReference>
<evidence type="ECO:0000256" key="2">
    <source>
        <dbReference type="ARBA" id="ARBA00022527"/>
    </source>
</evidence>
<dbReference type="GO" id="GO:0005524">
    <property type="term" value="F:ATP binding"/>
    <property type="evidence" value="ECO:0007669"/>
    <property type="project" value="UniProtKB-KW"/>
</dbReference>
<feature type="region of interest" description="Disordered" evidence="9">
    <location>
        <begin position="397"/>
        <end position="423"/>
    </location>
</feature>
<dbReference type="PANTHER" id="PTHR24343:SF376">
    <property type="entry name" value="SERINE_THREONINE-PROTEIN KINASE SRK2A-RELATED"/>
    <property type="match status" value="1"/>
</dbReference>
<organism evidence="11 12">
    <name type="scientific">Protea cynaroides</name>
    <dbReference type="NCBI Taxonomy" id="273540"/>
    <lineage>
        <taxon>Eukaryota</taxon>
        <taxon>Viridiplantae</taxon>
        <taxon>Streptophyta</taxon>
        <taxon>Embryophyta</taxon>
        <taxon>Tracheophyta</taxon>
        <taxon>Spermatophyta</taxon>
        <taxon>Magnoliopsida</taxon>
        <taxon>Proteales</taxon>
        <taxon>Proteaceae</taxon>
        <taxon>Protea</taxon>
    </lineage>
</organism>
<keyword evidence="4" id="KW-0547">Nucleotide-binding</keyword>
<dbReference type="Gene3D" id="1.10.510.10">
    <property type="entry name" value="Transferase(Phosphotransferase) domain 1"/>
    <property type="match status" value="1"/>
</dbReference>
<dbReference type="EC" id="2.7.11.1" evidence="1"/>
<sequence length="453" mass="52117">MEKYELVRDIGGGTLGFVKLMMNKKTGDLVAVKFIDRGYKIDDNVIREIINHRSLRHPHIIQFKEVVLTPTHLATVTEYASGGELFERICNAGRFTENEARYFFQQLISGVSYCHSMQICHKDLKLENMLIDKCPVPRLKLCGFRFSMSSQLHSRPKTLVVAPEYVAPEVLSDEEYDGMIADVWSCGVALYVILTGEYPFEDPEDPDDLRKTIARITTVQYKIPSYIYLTQACKQLLSGIFVADPSKRITITEIKNHPWFLKNLPRGTTESVQAIYPQKDSPRFSLQSEEEIMKMVEEARTVPSASRTISVTSIDELKMEFRFNDESDKHKRWNKTSLTKSPRRFISGEIRTPPPASRSISFSSMDEEKMDSKVEDESDKHNRWKKISLIKSPRRYISEESVTPPPCSRSMSISSIDDDKMDGKVEDESIKHNRWISLTKSPRRFISGELQYN</sequence>
<dbReference type="Proteomes" id="UP001141806">
    <property type="component" value="Unassembled WGS sequence"/>
</dbReference>
<proteinExistence type="predicted"/>
<reference evidence="11" key="1">
    <citation type="journal article" date="2023" name="Plant J.">
        <title>The genome of the king protea, Protea cynaroides.</title>
        <authorList>
            <person name="Chang J."/>
            <person name="Duong T.A."/>
            <person name="Schoeman C."/>
            <person name="Ma X."/>
            <person name="Roodt D."/>
            <person name="Barker N."/>
            <person name="Li Z."/>
            <person name="Van de Peer Y."/>
            <person name="Mizrachi E."/>
        </authorList>
    </citation>
    <scope>NUCLEOTIDE SEQUENCE</scope>
    <source>
        <tissue evidence="11">Young leaves</tissue>
    </source>
</reference>
<dbReference type="SUPFAM" id="SSF56112">
    <property type="entry name" value="Protein kinase-like (PK-like)"/>
    <property type="match status" value="1"/>
</dbReference>
<dbReference type="SMART" id="SM00220">
    <property type="entry name" value="S_TKc"/>
    <property type="match status" value="1"/>
</dbReference>
<keyword evidence="5" id="KW-0418">Kinase</keyword>
<keyword evidence="2" id="KW-0723">Serine/threonine-protein kinase</keyword>
<evidence type="ECO:0000256" key="9">
    <source>
        <dbReference type="SAM" id="MobiDB-lite"/>
    </source>
</evidence>
<dbReference type="Gene3D" id="3.30.200.20">
    <property type="entry name" value="Phosphorylase Kinase, domain 1"/>
    <property type="match status" value="1"/>
</dbReference>
<keyword evidence="12" id="KW-1185">Reference proteome</keyword>
<dbReference type="EMBL" id="JAMYWD010000008">
    <property type="protein sequence ID" value="KAJ4963109.1"/>
    <property type="molecule type" value="Genomic_DNA"/>
</dbReference>
<evidence type="ECO:0000259" key="10">
    <source>
        <dbReference type="PROSITE" id="PS50011"/>
    </source>
</evidence>
<evidence type="ECO:0000313" key="11">
    <source>
        <dbReference type="EMBL" id="KAJ4963109.1"/>
    </source>
</evidence>
<dbReference type="OrthoDB" id="193931at2759"/>
<dbReference type="FunFam" id="1.10.510.10:FF:000132">
    <property type="entry name" value="Serine/threonine-protein kinase SRK2A"/>
    <property type="match status" value="1"/>
</dbReference>
<dbReference type="PROSITE" id="PS50011">
    <property type="entry name" value="PROTEIN_KINASE_DOM"/>
    <property type="match status" value="1"/>
</dbReference>
<gene>
    <name evidence="11" type="ORF">NE237_023048</name>
</gene>
<comment type="catalytic activity">
    <reaction evidence="7">
        <text>L-threonyl-[protein] + ATP = O-phospho-L-threonyl-[protein] + ADP + H(+)</text>
        <dbReference type="Rhea" id="RHEA:46608"/>
        <dbReference type="Rhea" id="RHEA-COMP:11060"/>
        <dbReference type="Rhea" id="RHEA-COMP:11605"/>
        <dbReference type="ChEBI" id="CHEBI:15378"/>
        <dbReference type="ChEBI" id="CHEBI:30013"/>
        <dbReference type="ChEBI" id="CHEBI:30616"/>
        <dbReference type="ChEBI" id="CHEBI:61977"/>
        <dbReference type="ChEBI" id="CHEBI:456216"/>
        <dbReference type="EC" id="2.7.11.1"/>
    </reaction>
</comment>
<accession>A0A9Q0K433</accession>
<feature type="region of interest" description="Disordered" evidence="9">
    <location>
        <begin position="345"/>
        <end position="378"/>
    </location>
</feature>
<dbReference type="InterPro" id="IPR008271">
    <property type="entry name" value="Ser/Thr_kinase_AS"/>
</dbReference>
<evidence type="ECO:0000256" key="1">
    <source>
        <dbReference type="ARBA" id="ARBA00012513"/>
    </source>
</evidence>
<evidence type="ECO:0000256" key="3">
    <source>
        <dbReference type="ARBA" id="ARBA00022679"/>
    </source>
</evidence>
<protein>
    <recommendedName>
        <fullName evidence="1">non-specific serine/threonine protein kinase</fullName>
        <ecNumber evidence="1">2.7.11.1</ecNumber>
    </recommendedName>
</protein>
<dbReference type="AlphaFoldDB" id="A0A9Q0K433"/>
<evidence type="ECO:0000256" key="6">
    <source>
        <dbReference type="ARBA" id="ARBA00022840"/>
    </source>
</evidence>
<keyword evidence="6" id="KW-0067">ATP-binding</keyword>
<comment type="caution">
    <text evidence="11">The sequence shown here is derived from an EMBL/GenBank/DDBJ whole genome shotgun (WGS) entry which is preliminary data.</text>
</comment>
<evidence type="ECO:0000256" key="8">
    <source>
        <dbReference type="ARBA" id="ARBA00048679"/>
    </source>
</evidence>
<comment type="catalytic activity">
    <reaction evidence="8">
        <text>L-seryl-[protein] + ATP = O-phospho-L-seryl-[protein] + ADP + H(+)</text>
        <dbReference type="Rhea" id="RHEA:17989"/>
        <dbReference type="Rhea" id="RHEA-COMP:9863"/>
        <dbReference type="Rhea" id="RHEA-COMP:11604"/>
        <dbReference type="ChEBI" id="CHEBI:15378"/>
        <dbReference type="ChEBI" id="CHEBI:29999"/>
        <dbReference type="ChEBI" id="CHEBI:30616"/>
        <dbReference type="ChEBI" id="CHEBI:83421"/>
        <dbReference type="ChEBI" id="CHEBI:456216"/>
        <dbReference type="EC" id="2.7.11.1"/>
    </reaction>
</comment>
<dbReference type="InterPro" id="IPR011009">
    <property type="entry name" value="Kinase-like_dom_sf"/>
</dbReference>
<evidence type="ECO:0000256" key="4">
    <source>
        <dbReference type="ARBA" id="ARBA00022741"/>
    </source>
</evidence>
<dbReference type="InterPro" id="IPR000719">
    <property type="entry name" value="Prot_kinase_dom"/>
</dbReference>
<keyword evidence="3" id="KW-0808">Transferase</keyword>
<dbReference type="PANTHER" id="PTHR24343">
    <property type="entry name" value="SERINE/THREONINE KINASE"/>
    <property type="match status" value="1"/>
</dbReference>
<name>A0A9Q0K433_9MAGN</name>
<dbReference type="PROSITE" id="PS00108">
    <property type="entry name" value="PROTEIN_KINASE_ST"/>
    <property type="match status" value="1"/>
</dbReference>
<feature type="compositionally biased region" description="Basic and acidic residues" evidence="9">
    <location>
        <begin position="366"/>
        <end position="378"/>
    </location>
</feature>
<evidence type="ECO:0000256" key="7">
    <source>
        <dbReference type="ARBA" id="ARBA00047899"/>
    </source>
</evidence>
<evidence type="ECO:0000256" key="5">
    <source>
        <dbReference type="ARBA" id="ARBA00022777"/>
    </source>
</evidence>
<evidence type="ECO:0000313" key="12">
    <source>
        <dbReference type="Proteomes" id="UP001141806"/>
    </source>
</evidence>
<feature type="domain" description="Protein kinase" evidence="10">
    <location>
        <begin position="4"/>
        <end position="260"/>
    </location>
</feature>
<dbReference type="GO" id="GO:0004674">
    <property type="term" value="F:protein serine/threonine kinase activity"/>
    <property type="evidence" value="ECO:0007669"/>
    <property type="project" value="UniProtKB-KW"/>
</dbReference>